<protein>
    <submittedName>
        <fullName evidence="3">Transporter substrate-binding domain-containing protein</fullName>
    </submittedName>
</protein>
<dbReference type="Gene3D" id="3.40.190.10">
    <property type="entry name" value="Periplasmic binding protein-like II"/>
    <property type="match status" value="2"/>
</dbReference>
<organism evidence="3 4">
    <name type="scientific">Phoenicibacter congonensis</name>
    <dbReference type="NCBI Taxonomy" id="1944646"/>
    <lineage>
        <taxon>Bacteria</taxon>
        <taxon>Bacillati</taxon>
        <taxon>Actinomycetota</taxon>
        <taxon>Coriobacteriia</taxon>
        <taxon>Eggerthellales</taxon>
        <taxon>Eggerthellaceae</taxon>
        <taxon>Phoenicibacter</taxon>
    </lineage>
</organism>
<dbReference type="Pfam" id="PF00497">
    <property type="entry name" value="SBP_bac_3"/>
    <property type="match status" value="1"/>
</dbReference>
<dbReference type="InterPro" id="IPR001638">
    <property type="entry name" value="Solute-binding_3/MltF_N"/>
</dbReference>
<name>A0AA43RJI7_9ACTN</name>
<evidence type="ECO:0000259" key="2">
    <source>
        <dbReference type="SMART" id="SM00062"/>
    </source>
</evidence>
<reference evidence="3" key="1">
    <citation type="submission" date="2023-07" db="EMBL/GenBank/DDBJ databases">
        <title>Between Cages and Wild: Unraveling the Impact of Captivity on Animal Microbiomes and Antimicrobial Resistance.</title>
        <authorList>
            <person name="Schmartz G.P."/>
            <person name="Rehner J."/>
            <person name="Schuff M.J."/>
            <person name="Becker S.L."/>
            <person name="Kravczyk M."/>
            <person name="Gurevich A."/>
            <person name="Francke R."/>
            <person name="Mueller R."/>
            <person name="Keller V."/>
            <person name="Keller A."/>
        </authorList>
    </citation>
    <scope>NUCLEOTIDE SEQUENCE</scope>
    <source>
        <strain evidence="3">S12M_St_49</strain>
    </source>
</reference>
<dbReference type="EMBL" id="JAUMVS010000075">
    <property type="protein sequence ID" value="MDO4841996.1"/>
    <property type="molecule type" value="Genomic_DNA"/>
</dbReference>
<accession>A0AA43RJI7</accession>
<sequence>MNAQTLKGKLAAVIAVLVCALMAVSLVGCSSGSSSDSSTGKTKLIVGFDQSYPPYGFIGDDGEYTGFDIDMAKLTAEKNGWDIELQPIDWDAKDALLDQGQINCIWNGFTIEGREGKYAFSEPYMINGQVVVVKADSSIKSLSDLAGKVVITQAESSTLELFEGDQKALADTFGRLDTISDFNNAFLQLDSGAVDAVACDLSIAQYQLTANPTKYVQLSETLSDENYAVGFKNDENGKEMAAKVTATLKELYADGTVKQLCEKYADYGMSIDNWKLK</sequence>
<gene>
    <name evidence="3" type="ORF">Q3982_04890</name>
</gene>
<dbReference type="PROSITE" id="PS51257">
    <property type="entry name" value="PROKAR_LIPOPROTEIN"/>
    <property type="match status" value="1"/>
</dbReference>
<evidence type="ECO:0000313" key="4">
    <source>
        <dbReference type="Proteomes" id="UP001168575"/>
    </source>
</evidence>
<dbReference type="AlphaFoldDB" id="A0AA43RJI7"/>
<comment type="caution">
    <text evidence="3">The sequence shown here is derived from an EMBL/GenBank/DDBJ whole genome shotgun (WGS) entry which is preliminary data.</text>
</comment>
<proteinExistence type="predicted"/>
<dbReference type="Proteomes" id="UP001168575">
    <property type="component" value="Unassembled WGS sequence"/>
</dbReference>
<keyword evidence="1" id="KW-0732">Signal</keyword>
<feature type="domain" description="Solute-binding protein family 3/N-terminal" evidence="2">
    <location>
        <begin position="43"/>
        <end position="268"/>
    </location>
</feature>
<evidence type="ECO:0000313" key="3">
    <source>
        <dbReference type="EMBL" id="MDO4841996.1"/>
    </source>
</evidence>
<keyword evidence="4" id="KW-1185">Reference proteome</keyword>
<dbReference type="PANTHER" id="PTHR35936:SF34">
    <property type="entry name" value="ABC TRANSPORTER EXTRACELLULAR-BINDING PROTEIN YCKB-RELATED"/>
    <property type="match status" value="1"/>
</dbReference>
<dbReference type="SUPFAM" id="SSF53850">
    <property type="entry name" value="Periplasmic binding protein-like II"/>
    <property type="match status" value="1"/>
</dbReference>
<dbReference type="PANTHER" id="PTHR35936">
    <property type="entry name" value="MEMBRANE-BOUND LYTIC MUREIN TRANSGLYCOSYLASE F"/>
    <property type="match status" value="1"/>
</dbReference>
<evidence type="ECO:0000256" key="1">
    <source>
        <dbReference type="ARBA" id="ARBA00022729"/>
    </source>
</evidence>
<dbReference type="SMART" id="SM00062">
    <property type="entry name" value="PBPb"/>
    <property type="match status" value="1"/>
</dbReference>